<proteinExistence type="predicted"/>
<gene>
    <name evidence="1" type="ORF">H2198_008844</name>
</gene>
<evidence type="ECO:0000313" key="2">
    <source>
        <dbReference type="Proteomes" id="UP001172386"/>
    </source>
</evidence>
<protein>
    <submittedName>
        <fullName evidence="1">Uncharacterized protein</fullName>
    </submittedName>
</protein>
<accession>A0ACC2ZWB2</accession>
<evidence type="ECO:0000313" key="1">
    <source>
        <dbReference type="EMBL" id="KAJ9651915.1"/>
    </source>
</evidence>
<sequence>MSAPSVLIVGATRGLGAALTTYYANQVVHGTAWRVYATTRSSEPPSDDWARKENVFWLLGVDLKKGPEAAKSLADQVAAKLKVGAGERLNTVIITAGYFATEDFGQAKWSEEVKMYTLSSVAPVFVVQELVEQRLVFAKDEKEGGEGTTKVILVSSESGSITLRHEQEGGGNFGHHGSKAALNMVGKQLSFDLKPKGVAVAIVHPSFMRTDMTKGVGFDKFWDKGGALPPDQAAKILADWVEKDFSIELTGTYWAPRGTKDIGNWEAVFGEDKAKEGPVQLPW</sequence>
<dbReference type="EMBL" id="JAPDRQ010000229">
    <property type="protein sequence ID" value="KAJ9651915.1"/>
    <property type="molecule type" value="Genomic_DNA"/>
</dbReference>
<reference evidence="1" key="1">
    <citation type="submission" date="2022-10" db="EMBL/GenBank/DDBJ databases">
        <title>Culturing micro-colonial fungi from biological soil crusts in the Mojave desert and describing Neophaeococcomyces mojavensis, and introducing the new genera and species Taxawa tesnikishii.</title>
        <authorList>
            <person name="Kurbessoian T."/>
            <person name="Stajich J.E."/>
        </authorList>
    </citation>
    <scope>NUCLEOTIDE SEQUENCE</scope>
    <source>
        <strain evidence="1">JES_112</strain>
    </source>
</reference>
<dbReference type="Proteomes" id="UP001172386">
    <property type="component" value="Unassembled WGS sequence"/>
</dbReference>
<name>A0ACC2ZWB2_9EURO</name>
<organism evidence="1 2">
    <name type="scientific">Neophaeococcomyces mojaviensis</name>
    <dbReference type="NCBI Taxonomy" id="3383035"/>
    <lineage>
        <taxon>Eukaryota</taxon>
        <taxon>Fungi</taxon>
        <taxon>Dikarya</taxon>
        <taxon>Ascomycota</taxon>
        <taxon>Pezizomycotina</taxon>
        <taxon>Eurotiomycetes</taxon>
        <taxon>Chaetothyriomycetidae</taxon>
        <taxon>Chaetothyriales</taxon>
        <taxon>Chaetothyriales incertae sedis</taxon>
        <taxon>Neophaeococcomyces</taxon>
    </lineage>
</organism>
<comment type="caution">
    <text evidence="1">The sequence shown here is derived from an EMBL/GenBank/DDBJ whole genome shotgun (WGS) entry which is preliminary data.</text>
</comment>
<keyword evidence="2" id="KW-1185">Reference proteome</keyword>